<feature type="domain" description="Tryptophan synthase beta chain-like PALP" evidence="13">
    <location>
        <begin position="92"/>
        <end position="363"/>
    </location>
</feature>
<dbReference type="InterPro" id="IPR000634">
    <property type="entry name" value="Ser/Thr_deHydtase_PyrdxlP-BS"/>
</dbReference>
<keyword evidence="7" id="KW-0791">Threonine biosynthesis</keyword>
<feature type="domain" description="Threonine synthase N-terminal" evidence="14">
    <location>
        <begin position="2"/>
        <end position="76"/>
    </location>
</feature>
<sequence length="430" mass="48378">MKYKTTSNPSVSISFRDALFQSLGKDSSLIVPRSFPRIDAQNLKGTTLFDIGVSVLLPFLEDDVHRDRLRELLCRSLYFPMPLKKIEDTYILELFHGPTFAFKDVAAQFLGNLMAYLLKDSDKHITIVTATSGDTGGAVASGFADKKNIRVVILYPKNGVSKVQREQLTHVAENIYPIEVDGTFDECQTYVKKFFRDERLSRLNLTSANSINIGRLLPQMVYYAYIWSLLNNERIRFVVPSGNMGNITAGLYAKRIGIPIDSFHIACNANDPVIQYLETGEYQPKKSIQTMSSAMDIGNPSNFERILHLYNNDRQALKTAVSASSTNDEETVKTIQKVYTKHNYLLDPHTAVAWCASQKTKSKDVVDIIIATASPAKFAEEIYVRCGIRSDDMPVILSPHLKYKYMSMSNTYDGIVKCIEESLCVRVQGL</sequence>
<protein>
    <recommendedName>
        <fullName evidence="5 11">Threonine synthase</fullName>
        <ecNumber evidence="4 11">4.2.3.1</ecNumber>
    </recommendedName>
</protein>
<evidence type="ECO:0000256" key="1">
    <source>
        <dbReference type="ARBA" id="ARBA00001933"/>
    </source>
</evidence>
<dbReference type="Gene3D" id="3.90.1380.10">
    <property type="entry name" value="Threonine synthase, N-terminal domain"/>
    <property type="match status" value="1"/>
</dbReference>
<evidence type="ECO:0000256" key="12">
    <source>
        <dbReference type="PIRSR" id="PIRSR604450-51"/>
    </source>
</evidence>
<keyword evidence="6" id="KW-0028">Amino-acid biosynthesis</keyword>
<evidence type="ECO:0000259" key="14">
    <source>
        <dbReference type="Pfam" id="PF14821"/>
    </source>
</evidence>
<keyword evidence="9" id="KW-0456">Lyase</keyword>
<gene>
    <name evidence="15" type="ORF">CO051_01105</name>
</gene>
<proteinExistence type="inferred from homology"/>
<dbReference type="PANTHER" id="PTHR42690:SF1">
    <property type="entry name" value="THREONINE SYNTHASE-LIKE 2"/>
    <property type="match status" value="1"/>
</dbReference>
<evidence type="ECO:0000256" key="9">
    <source>
        <dbReference type="ARBA" id="ARBA00023239"/>
    </source>
</evidence>
<evidence type="ECO:0000313" key="15">
    <source>
        <dbReference type="EMBL" id="PJC33757.1"/>
    </source>
</evidence>
<dbReference type="NCBIfam" id="TIGR00260">
    <property type="entry name" value="thrC"/>
    <property type="match status" value="1"/>
</dbReference>
<dbReference type="Proteomes" id="UP000231383">
    <property type="component" value="Unassembled WGS sequence"/>
</dbReference>
<comment type="caution">
    <text evidence="15">The sequence shown here is derived from an EMBL/GenBank/DDBJ whole genome shotgun (WGS) entry which is preliminary data.</text>
</comment>
<accession>A0A2M8F394</accession>
<dbReference type="InterPro" id="IPR036052">
    <property type="entry name" value="TrpB-like_PALP_sf"/>
</dbReference>
<reference evidence="16" key="1">
    <citation type="submission" date="2017-09" db="EMBL/GenBank/DDBJ databases">
        <title>Depth-based differentiation of microbial function through sediment-hosted aquifers and enrichment of novel symbionts in the deep terrestrial subsurface.</title>
        <authorList>
            <person name="Probst A.J."/>
            <person name="Ladd B."/>
            <person name="Jarett J.K."/>
            <person name="Geller-Mcgrath D.E."/>
            <person name="Sieber C.M.K."/>
            <person name="Emerson J.B."/>
            <person name="Anantharaman K."/>
            <person name="Thomas B.C."/>
            <person name="Malmstrom R."/>
            <person name="Stieglmeier M."/>
            <person name="Klingl A."/>
            <person name="Woyke T."/>
            <person name="Ryan C.M."/>
            <person name="Banfield J.F."/>
        </authorList>
    </citation>
    <scope>NUCLEOTIDE SEQUENCE [LARGE SCALE GENOMIC DNA]</scope>
</reference>
<dbReference type="EC" id="4.2.3.1" evidence="4 11"/>
<dbReference type="PROSITE" id="PS00165">
    <property type="entry name" value="DEHYDRATASE_SER_THR"/>
    <property type="match status" value="1"/>
</dbReference>
<keyword evidence="8 12" id="KW-0663">Pyridoxal phosphate</keyword>
<dbReference type="Pfam" id="PF14821">
    <property type="entry name" value="Thr_synth_N"/>
    <property type="match status" value="1"/>
</dbReference>
<dbReference type="EMBL" id="PFSC01000029">
    <property type="protein sequence ID" value="PJC33757.1"/>
    <property type="molecule type" value="Genomic_DNA"/>
</dbReference>
<dbReference type="InterPro" id="IPR004450">
    <property type="entry name" value="Thr_synthase-like"/>
</dbReference>
<comment type="cofactor">
    <cofactor evidence="1 12">
        <name>pyridoxal 5'-phosphate</name>
        <dbReference type="ChEBI" id="CHEBI:597326"/>
    </cofactor>
</comment>
<dbReference type="GO" id="GO:0009088">
    <property type="term" value="P:threonine biosynthetic process"/>
    <property type="evidence" value="ECO:0007669"/>
    <property type="project" value="UniProtKB-UniRule"/>
</dbReference>
<evidence type="ECO:0000256" key="3">
    <source>
        <dbReference type="ARBA" id="ARBA00005517"/>
    </source>
</evidence>
<organism evidence="15 16">
    <name type="scientific">Candidatus Roizmanbacteria bacterium CG_4_9_14_0_2_um_filter_39_13</name>
    <dbReference type="NCBI Taxonomy" id="1974839"/>
    <lineage>
        <taxon>Bacteria</taxon>
        <taxon>Candidatus Roizmaniibacteriota</taxon>
    </lineage>
</organism>
<evidence type="ECO:0000256" key="5">
    <source>
        <dbReference type="ARBA" id="ARBA00018679"/>
    </source>
</evidence>
<evidence type="ECO:0000256" key="4">
    <source>
        <dbReference type="ARBA" id="ARBA00013028"/>
    </source>
</evidence>
<evidence type="ECO:0000256" key="2">
    <source>
        <dbReference type="ARBA" id="ARBA00004979"/>
    </source>
</evidence>
<comment type="catalytic activity">
    <reaction evidence="10">
        <text>O-phospho-L-homoserine + H2O = L-threonine + phosphate</text>
        <dbReference type="Rhea" id="RHEA:10840"/>
        <dbReference type="ChEBI" id="CHEBI:15377"/>
        <dbReference type="ChEBI" id="CHEBI:43474"/>
        <dbReference type="ChEBI" id="CHEBI:57590"/>
        <dbReference type="ChEBI" id="CHEBI:57926"/>
        <dbReference type="EC" id="4.2.3.1"/>
    </reaction>
</comment>
<comment type="similarity">
    <text evidence="3">Belongs to the threonine synthase family.</text>
</comment>
<feature type="modified residue" description="N6-(pyridoxal phosphate)lysine" evidence="12">
    <location>
        <position position="103"/>
    </location>
</feature>
<name>A0A2M8F394_9BACT</name>
<dbReference type="InterPro" id="IPR001926">
    <property type="entry name" value="TrpB-like_PALP"/>
</dbReference>
<dbReference type="AlphaFoldDB" id="A0A2M8F394"/>
<evidence type="ECO:0000256" key="7">
    <source>
        <dbReference type="ARBA" id="ARBA00022697"/>
    </source>
</evidence>
<dbReference type="InterPro" id="IPR051166">
    <property type="entry name" value="Threonine_Synthase"/>
</dbReference>
<dbReference type="GO" id="GO:0030170">
    <property type="term" value="F:pyridoxal phosphate binding"/>
    <property type="evidence" value="ECO:0007669"/>
    <property type="project" value="InterPro"/>
</dbReference>
<dbReference type="GO" id="GO:0004795">
    <property type="term" value="F:threonine synthase activity"/>
    <property type="evidence" value="ECO:0007669"/>
    <property type="project" value="UniProtKB-UniRule"/>
</dbReference>
<evidence type="ECO:0000256" key="6">
    <source>
        <dbReference type="ARBA" id="ARBA00022605"/>
    </source>
</evidence>
<dbReference type="PANTHER" id="PTHR42690">
    <property type="entry name" value="THREONINE SYNTHASE FAMILY MEMBER"/>
    <property type="match status" value="1"/>
</dbReference>
<evidence type="ECO:0000259" key="13">
    <source>
        <dbReference type="Pfam" id="PF00291"/>
    </source>
</evidence>
<evidence type="ECO:0000256" key="10">
    <source>
        <dbReference type="ARBA" id="ARBA00049144"/>
    </source>
</evidence>
<dbReference type="UniPathway" id="UPA00050">
    <property type="reaction ID" value="UER00065"/>
</dbReference>
<dbReference type="InterPro" id="IPR037158">
    <property type="entry name" value="Thr_synth_N_sf"/>
</dbReference>
<evidence type="ECO:0000313" key="16">
    <source>
        <dbReference type="Proteomes" id="UP000231383"/>
    </source>
</evidence>
<evidence type="ECO:0000256" key="8">
    <source>
        <dbReference type="ARBA" id="ARBA00022898"/>
    </source>
</evidence>
<dbReference type="Gene3D" id="3.40.50.1100">
    <property type="match status" value="2"/>
</dbReference>
<dbReference type="SUPFAM" id="SSF53686">
    <property type="entry name" value="Tryptophan synthase beta subunit-like PLP-dependent enzymes"/>
    <property type="match status" value="1"/>
</dbReference>
<dbReference type="Pfam" id="PF00291">
    <property type="entry name" value="PALP"/>
    <property type="match status" value="1"/>
</dbReference>
<evidence type="ECO:0000256" key="11">
    <source>
        <dbReference type="NCBIfam" id="TIGR00260"/>
    </source>
</evidence>
<comment type="pathway">
    <text evidence="2">Amino-acid biosynthesis; L-threonine biosynthesis; L-threonine from L-aspartate: step 5/5.</text>
</comment>
<dbReference type="InterPro" id="IPR029144">
    <property type="entry name" value="Thr_synth_N"/>
</dbReference>